<dbReference type="SMART" id="SM00963">
    <property type="entry name" value="SRP54_N"/>
    <property type="match status" value="1"/>
</dbReference>
<comment type="function">
    <text evidence="9">Involved in targeting and insertion of nascent membrane proteins into the cytoplasmic membrane. Acts as a receptor for the complex formed by the signal recognition particle (SRP) and the ribosome-nascent chain (RNC).</text>
</comment>
<dbReference type="AlphaFoldDB" id="A0A1V1I2Y0"/>
<dbReference type="Pfam" id="PF00448">
    <property type="entry name" value="SRP54"/>
    <property type="match status" value="1"/>
</dbReference>
<dbReference type="GeneID" id="82205897"/>
<dbReference type="Proteomes" id="UP000245622">
    <property type="component" value="Chromosome 1"/>
</dbReference>
<feature type="domain" description="SRP54-type proteins GTP-binding" evidence="11">
    <location>
        <begin position="434"/>
        <end position="447"/>
    </location>
</feature>
<feature type="region of interest" description="Disordered" evidence="10">
    <location>
        <begin position="25"/>
        <end position="51"/>
    </location>
</feature>
<evidence type="ECO:0000256" key="10">
    <source>
        <dbReference type="SAM" id="MobiDB-lite"/>
    </source>
</evidence>
<dbReference type="InterPro" id="IPR003593">
    <property type="entry name" value="AAA+_ATPase"/>
</dbReference>
<dbReference type="NCBIfam" id="TIGR00064">
    <property type="entry name" value="ftsY"/>
    <property type="match status" value="1"/>
</dbReference>
<dbReference type="InterPro" id="IPR013822">
    <property type="entry name" value="Signal_recog_particl_SRP54_hlx"/>
</dbReference>
<dbReference type="KEGG" id="ril:CRIB_1871"/>
<feature type="binding site" evidence="9">
    <location>
        <begin position="349"/>
        <end position="353"/>
    </location>
    <ligand>
        <name>GTP</name>
        <dbReference type="ChEBI" id="CHEBI:37565"/>
    </ligand>
</feature>
<dbReference type="GO" id="GO:0006614">
    <property type="term" value="P:SRP-dependent cotranslational protein targeting to membrane"/>
    <property type="evidence" value="ECO:0007669"/>
    <property type="project" value="InterPro"/>
</dbReference>
<reference evidence="12 13" key="1">
    <citation type="submission" date="2014-04" db="EMBL/GenBank/DDBJ databases">
        <authorList>
            <person name="Hornung B.V."/>
        </authorList>
    </citation>
    <scope>NUCLEOTIDE SEQUENCE [LARGE SCALE GENOMIC DNA]</scope>
    <source>
        <strain evidence="12 13">CRIB</strain>
    </source>
</reference>
<keyword evidence="13" id="KW-1185">Reference proteome</keyword>
<dbReference type="GO" id="GO:0003924">
    <property type="term" value="F:GTPase activity"/>
    <property type="evidence" value="ECO:0007669"/>
    <property type="project" value="UniProtKB-UniRule"/>
</dbReference>
<dbReference type="InterPro" id="IPR036225">
    <property type="entry name" value="SRP/SRP_N"/>
</dbReference>
<dbReference type="GO" id="GO:0005047">
    <property type="term" value="F:signal recognition particle binding"/>
    <property type="evidence" value="ECO:0007669"/>
    <property type="project" value="TreeGrafter"/>
</dbReference>
<evidence type="ECO:0000256" key="6">
    <source>
        <dbReference type="ARBA" id="ARBA00023136"/>
    </source>
</evidence>
<evidence type="ECO:0000256" key="3">
    <source>
        <dbReference type="ARBA" id="ARBA00022741"/>
    </source>
</evidence>
<dbReference type="CDD" id="cd17874">
    <property type="entry name" value="FtsY"/>
    <property type="match status" value="1"/>
</dbReference>
<dbReference type="EC" id="3.6.5.4" evidence="9"/>
<keyword evidence="3 9" id="KW-0547">Nucleotide-binding</keyword>
<organism evidence="12 13">
    <name type="scientific">Romboutsia ilealis</name>
    <dbReference type="NCBI Taxonomy" id="1115758"/>
    <lineage>
        <taxon>Bacteria</taxon>
        <taxon>Bacillati</taxon>
        <taxon>Bacillota</taxon>
        <taxon>Clostridia</taxon>
        <taxon>Peptostreptococcales</taxon>
        <taxon>Peptostreptococcaceae</taxon>
        <taxon>Romboutsia</taxon>
    </lineage>
</organism>
<comment type="similarity">
    <text evidence="9">Belongs to the GTP-binding SRP family. FtsY subfamily.</text>
</comment>
<accession>A0A1V1I2Y0</accession>
<dbReference type="FunFam" id="3.40.50.300:FF:000053">
    <property type="entry name" value="Signal recognition particle receptor FtsY"/>
    <property type="match status" value="1"/>
</dbReference>
<evidence type="ECO:0000256" key="4">
    <source>
        <dbReference type="ARBA" id="ARBA00022801"/>
    </source>
</evidence>
<dbReference type="SUPFAM" id="SSF52540">
    <property type="entry name" value="P-loop containing nucleoside triphosphate hydrolases"/>
    <property type="match status" value="1"/>
</dbReference>
<evidence type="ECO:0000313" key="13">
    <source>
        <dbReference type="Proteomes" id="UP000245622"/>
    </source>
</evidence>
<dbReference type="InterPro" id="IPR004390">
    <property type="entry name" value="SR_rcpt_FtsY"/>
</dbReference>
<protein>
    <recommendedName>
        <fullName evidence="9">Signal recognition particle receptor FtsY</fullName>
        <shortName evidence="9">SRP receptor</shortName>
        <ecNumber evidence="9">3.6.5.4</ecNumber>
    </recommendedName>
</protein>
<dbReference type="PANTHER" id="PTHR43134:SF1">
    <property type="entry name" value="SIGNAL RECOGNITION PARTICLE RECEPTOR SUBUNIT ALPHA"/>
    <property type="match status" value="1"/>
</dbReference>
<dbReference type="SUPFAM" id="SSF47364">
    <property type="entry name" value="Domain of the SRP/SRP receptor G-proteins"/>
    <property type="match status" value="1"/>
</dbReference>
<evidence type="ECO:0000256" key="2">
    <source>
        <dbReference type="ARBA" id="ARBA00022490"/>
    </source>
</evidence>
<dbReference type="HAMAP" id="MF_00920">
    <property type="entry name" value="FtsY"/>
    <property type="match status" value="1"/>
</dbReference>
<evidence type="ECO:0000256" key="1">
    <source>
        <dbReference type="ARBA" id="ARBA00022475"/>
    </source>
</evidence>
<keyword evidence="7 9" id="KW-0675">Receptor</keyword>
<keyword evidence="2 9" id="KW-0963">Cytoplasm</keyword>
<dbReference type="InterPro" id="IPR027417">
    <property type="entry name" value="P-loop_NTPase"/>
</dbReference>
<proteinExistence type="inferred from homology"/>
<gene>
    <name evidence="9" type="primary">ftsY</name>
    <name evidence="12" type="ORF">CRIB_1871</name>
</gene>
<dbReference type="SMART" id="SM00382">
    <property type="entry name" value="AAA"/>
    <property type="match status" value="1"/>
</dbReference>
<dbReference type="RefSeq" id="WP_180701989.1">
    <property type="nucleotide sequence ID" value="NZ_LN555523.1"/>
</dbReference>
<dbReference type="SMART" id="SM00962">
    <property type="entry name" value="SRP54"/>
    <property type="match status" value="1"/>
</dbReference>
<dbReference type="InterPro" id="IPR000897">
    <property type="entry name" value="SRP54_GTPase_dom"/>
</dbReference>
<evidence type="ECO:0000256" key="8">
    <source>
        <dbReference type="ARBA" id="ARBA00048027"/>
    </source>
</evidence>
<dbReference type="InterPro" id="IPR042101">
    <property type="entry name" value="SRP54_N_sf"/>
</dbReference>
<sequence length="463" mass="51762">MFKKLFNFGKKKQEELNENEVVKEQEITVEGNDDTDESKQEDTVVSKEDAIEEGVEEKIENEEIKDLENSYVSEVIENINEKDTENENLHNKSEKTDEDHIVEDEIELNEEKVEDTLNDEKINETIKNSEESKIYDEEVTIYEDVKEENIEVEEEPQKKVNLFERLKQGLTKAKQGITDKIDDVLKSYTKVDEELLEELEEILITADVGVNTTMDIIDKLRDKIKDNKITEPVGVKEELKNIIEEILTNENSTLNVEKSPTIILMVGVNGVGKTTTIGKLANRYKQEGKKVLLAAGDTFRAAAIEQLEVWAGRSNVDIIKHQEGADPGAVVFDAIKAAKARKVDLLICDTAGRLHNKANLMNELGKVFKIVDREFPEANKEVLLVVDATTGQNAVVQAKTFKEVADITGIVLTKLDGTAKGGVVLAVKSEVDVPVKLIGVGEKVEDLQDFDAKAFSEALFGSN</sequence>
<evidence type="ECO:0000259" key="11">
    <source>
        <dbReference type="PROSITE" id="PS00300"/>
    </source>
</evidence>
<comment type="catalytic activity">
    <reaction evidence="8 9">
        <text>GTP + H2O = GDP + phosphate + H(+)</text>
        <dbReference type="Rhea" id="RHEA:19669"/>
        <dbReference type="ChEBI" id="CHEBI:15377"/>
        <dbReference type="ChEBI" id="CHEBI:15378"/>
        <dbReference type="ChEBI" id="CHEBI:37565"/>
        <dbReference type="ChEBI" id="CHEBI:43474"/>
        <dbReference type="ChEBI" id="CHEBI:58189"/>
        <dbReference type="EC" id="3.6.5.4"/>
    </reaction>
</comment>
<keyword evidence="1 9" id="KW-1003">Cell membrane</keyword>
<dbReference type="GO" id="GO:0005886">
    <property type="term" value="C:plasma membrane"/>
    <property type="evidence" value="ECO:0007669"/>
    <property type="project" value="UniProtKB-SubCell"/>
</dbReference>
<dbReference type="Gene3D" id="1.20.120.140">
    <property type="entry name" value="Signal recognition particle SRP54, nucleotide-binding domain"/>
    <property type="match status" value="1"/>
</dbReference>
<dbReference type="FunFam" id="1.20.120.140:FF:000008">
    <property type="entry name" value="Signal recognition particle receptor FtsY"/>
    <property type="match status" value="1"/>
</dbReference>
<feature type="binding site" evidence="9">
    <location>
        <begin position="413"/>
        <end position="416"/>
    </location>
    <ligand>
        <name>GTP</name>
        <dbReference type="ChEBI" id="CHEBI:37565"/>
    </ligand>
</feature>
<evidence type="ECO:0000256" key="7">
    <source>
        <dbReference type="ARBA" id="ARBA00023170"/>
    </source>
</evidence>
<keyword evidence="5 9" id="KW-0342">GTP-binding</keyword>
<dbReference type="GO" id="GO:0005737">
    <property type="term" value="C:cytoplasm"/>
    <property type="evidence" value="ECO:0007669"/>
    <property type="project" value="UniProtKB-SubCell"/>
</dbReference>
<dbReference type="GO" id="GO:0005525">
    <property type="term" value="F:GTP binding"/>
    <property type="evidence" value="ECO:0007669"/>
    <property type="project" value="UniProtKB-UniRule"/>
</dbReference>
<dbReference type="PROSITE" id="PS00300">
    <property type="entry name" value="SRP54"/>
    <property type="match status" value="1"/>
</dbReference>
<feature type="binding site" evidence="9">
    <location>
        <begin position="267"/>
        <end position="274"/>
    </location>
    <ligand>
        <name>GTP</name>
        <dbReference type="ChEBI" id="CHEBI:37565"/>
    </ligand>
</feature>
<keyword evidence="6 9" id="KW-0472">Membrane</keyword>
<evidence type="ECO:0000313" key="12">
    <source>
        <dbReference type="EMBL" id="CED94477.1"/>
    </source>
</evidence>
<evidence type="ECO:0000256" key="9">
    <source>
        <dbReference type="HAMAP-Rule" id="MF_00920"/>
    </source>
</evidence>
<dbReference type="PANTHER" id="PTHR43134">
    <property type="entry name" value="SIGNAL RECOGNITION PARTICLE RECEPTOR SUBUNIT ALPHA"/>
    <property type="match status" value="1"/>
</dbReference>
<evidence type="ECO:0000256" key="5">
    <source>
        <dbReference type="ARBA" id="ARBA00023134"/>
    </source>
</evidence>
<feature type="compositionally biased region" description="Basic and acidic residues" evidence="10">
    <location>
        <begin position="37"/>
        <end position="49"/>
    </location>
</feature>
<dbReference type="Gene3D" id="3.40.50.300">
    <property type="entry name" value="P-loop containing nucleotide triphosphate hydrolases"/>
    <property type="match status" value="1"/>
</dbReference>
<comment type="subunit">
    <text evidence="9">Part of the signal recognition particle protein translocation system, which is composed of SRP and FtsY.</text>
</comment>
<dbReference type="Pfam" id="PF02881">
    <property type="entry name" value="SRP54_N"/>
    <property type="match status" value="1"/>
</dbReference>
<keyword evidence="4 9" id="KW-0378">Hydrolase</keyword>
<comment type="subcellular location">
    <subcellularLocation>
        <location evidence="9">Cell membrane</location>
        <topology evidence="9">Peripheral membrane protein</topology>
        <orientation evidence="9">Cytoplasmic side</orientation>
    </subcellularLocation>
    <subcellularLocation>
        <location evidence="9">Cytoplasm</location>
    </subcellularLocation>
</comment>
<name>A0A1V1I2Y0_9FIRM</name>
<dbReference type="EMBL" id="LN555523">
    <property type="protein sequence ID" value="CED94477.1"/>
    <property type="molecule type" value="Genomic_DNA"/>
</dbReference>